<dbReference type="GO" id="GO:0005829">
    <property type="term" value="C:cytosol"/>
    <property type="evidence" value="ECO:0007669"/>
    <property type="project" value="TreeGrafter"/>
</dbReference>
<dbReference type="AlphaFoldDB" id="T1AFB1"/>
<dbReference type="GO" id="GO:0003824">
    <property type="term" value="F:catalytic activity"/>
    <property type="evidence" value="ECO:0007669"/>
    <property type="project" value="InterPro"/>
</dbReference>
<dbReference type="GO" id="GO:0009116">
    <property type="term" value="P:nucleoside metabolic process"/>
    <property type="evidence" value="ECO:0007669"/>
    <property type="project" value="InterPro"/>
</dbReference>
<accession>T1AFB1</accession>
<proteinExistence type="predicted"/>
<dbReference type="EMBL" id="AUZY01009876">
    <property type="protein sequence ID" value="EQD40590.1"/>
    <property type="molecule type" value="Genomic_DNA"/>
</dbReference>
<reference evidence="2" key="1">
    <citation type="submission" date="2013-08" db="EMBL/GenBank/DDBJ databases">
        <authorList>
            <person name="Mendez C."/>
            <person name="Richter M."/>
            <person name="Ferrer M."/>
            <person name="Sanchez J."/>
        </authorList>
    </citation>
    <scope>NUCLEOTIDE SEQUENCE</scope>
</reference>
<evidence type="ECO:0000259" key="1">
    <source>
        <dbReference type="Pfam" id="PF01048"/>
    </source>
</evidence>
<dbReference type="Gene3D" id="3.40.50.1580">
    <property type="entry name" value="Nucleoside phosphorylase domain"/>
    <property type="match status" value="1"/>
</dbReference>
<dbReference type="Pfam" id="PF01048">
    <property type="entry name" value="PNP_UDP_1"/>
    <property type="match status" value="1"/>
</dbReference>
<comment type="caution">
    <text evidence="2">The sequence shown here is derived from an EMBL/GenBank/DDBJ whole genome shotgun (WGS) entry which is preliminary data.</text>
</comment>
<reference evidence="2" key="2">
    <citation type="journal article" date="2014" name="ISME J.">
        <title>Microbial stratification in low pH oxic and suboxic macroscopic growths along an acid mine drainage.</title>
        <authorList>
            <person name="Mendez-Garcia C."/>
            <person name="Mesa V."/>
            <person name="Sprenger R.R."/>
            <person name="Richter M."/>
            <person name="Diez M.S."/>
            <person name="Solano J."/>
            <person name="Bargiela R."/>
            <person name="Golyshina O.V."/>
            <person name="Manteca A."/>
            <person name="Ramos J.L."/>
            <person name="Gallego J.R."/>
            <person name="Llorente I."/>
            <person name="Martins Dos Santos V.A."/>
            <person name="Jensen O.N."/>
            <person name="Pelaez A.I."/>
            <person name="Sanchez J."/>
            <person name="Ferrer M."/>
        </authorList>
    </citation>
    <scope>NUCLEOTIDE SEQUENCE</scope>
</reference>
<dbReference type="SUPFAM" id="SSF53167">
    <property type="entry name" value="Purine and uridine phosphorylases"/>
    <property type="match status" value="1"/>
</dbReference>
<sequence length="146" mass="16205">AGAISPKVSIGDLVICSRAVRDEGTSYHYAKPSIFAFPDRSLNASLEKILQQQNEKYLRGGSWTTDAPYRETAIEIESLGKKGVLTVEMEASALFTVCRKLNLRGSALFMISDLVYGEQWSGFRIDSEKLEKLARTAQIIGQSRWG</sequence>
<name>T1AFB1_9ZZZZ</name>
<dbReference type="InterPro" id="IPR000845">
    <property type="entry name" value="Nucleoside_phosphorylase_d"/>
</dbReference>
<evidence type="ECO:0000313" key="2">
    <source>
        <dbReference type="EMBL" id="EQD40590.1"/>
    </source>
</evidence>
<protein>
    <submittedName>
        <fullName evidence="2">Purine or other phosphorylase family 1</fullName>
    </submittedName>
</protein>
<organism evidence="2">
    <name type="scientific">mine drainage metagenome</name>
    <dbReference type="NCBI Taxonomy" id="410659"/>
    <lineage>
        <taxon>unclassified sequences</taxon>
        <taxon>metagenomes</taxon>
        <taxon>ecological metagenomes</taxon>
    </lineage>
</organism>
<feature type="non-terminal residue" evidence="2">
    <location>
        <position position="1"/>
    </location>
</feature>
<dbReference type="PANTHER" id="PTHR43691">
    <property type="entry name" value="URIDINE PHOSPHORYLASE"/>
    <property type="match status" value="1"/>
</dbReference>
<dbReference type="InterPro" id="IPR035994">
    <property type="entry name" value="Nucleoside_phosphorylase_sf"/>
</dbReference>
<dbReference type="PANTHER" id="PTHR43691:SF11">
    <property type="entry name" value="FI09636P-RELATED"/>
    <property type="match status" value="1"/>
</dbReference>
<gene>
    <name evidence="2" type="ORF">B1B_14865</name>
</gene>
<feature type="domain" description="Nucleoside phosphorylase" evidence="1">
    <location>
        <begin position="1"/>
        <end position="118"/>
    </location>
</feature>